<dbReference type="GO" id="GO:0019441">
    <property type="term" value="P:L-tryptophan catabolic process to kynurenine"/>
    <property type="evidence" value="ECO:0007669"/>
    <property type="project" value="TreeGrafter"/>
</dbReference>
<keyword evidence="5" id="KW-0032">Aminotransferase</keyword>
<dbReference type="SUPFAM" id="SSF53383">
    <property type="entry name" value="PLP-dependent transferases"/>
    <property type="match status" value="1"/>
</dbReference>
<keyword evidence="7" id="KW-1185">Reference proteome</keyword>
<reference evidence="5 7" key="1">
    <citation type="submission" date="2015-03" db="EMBL/GenBank/DDBJ databases">
        <authorList>
            <person name="Lepp D."/>
            <person name="Hassan Y.I."/>
            <person name="Li X.-Z."/>
            <person name="Zhou T."/>
        </authorList>
    </citation>
    <scope>NUCLEOTIDE SEQUENCE [LARGE SCALE GENOMIC DNA]</scope>
    <source>
        <strain evidence="5 7">Cr7-05</strain>
    </source>
</reference>
<keyword evidence="1" id="KW-0662">Pyridine nucleotide biosynthesis</keyword>
<keyword evidence="5" id="KW-0808">Transferase</keyword>
<dbReference type="EMBL" id="FOMB01000034">
    <property type="protein sequence ID" value="SFD26589.1"/>
    <property type="molecule type" value="Genomic_DNA"/>
</dbReference>
<dbReference type="OrthoDB" id="9804366at2"/>
<dbReference type="GO" id="GO:0030170">
    <property type="term" value="F:pyridoxal phosphate binding"/>
    <property type="evidence" value="ECO:0007669"/>
    <property type="project" value="InterPro"/>
</dbReference>
<organism evidence="6 8">
    <name type="scientific">Devosia psychrophila</name>
    <dbReference type="NCBI Taxonomy" id="728005"/>
    <lineage>
        <taxon>Bacteria</taxon>
        <taxon>Pseudomonadati</taxon>
        <taxon>Pseudomonadota</taxon>
        <taxon>Alphaproteobacteria</taxon>
        <taxon>Hyphomicrobiales</taxon>
        <taxon>Devosiaceae</taxon>
        <taxon>Devosia</taxon>
    </lineage>
</organism>
<evidence type="ECO:0000313" key="5">
    <source>
        <dbReference type="EMBL" id="KKC32515.1"/>
    </source>
</evidence>
<dbReference type="Pfam" id="PF00266">
    <property type="entry name" value="Aminotran_5"/>
    <property type="match status" value="1"/>
</dbReference>
<dbReference type="Gene3D" id="3.40.640.10">
    <property type="entry name" value="Type I PLP-dependent aspartate aminotransferase-like (Major domain)"/>
    <property type="match status" value="1"/>
</dbReference>
<dbReference type="InterPro" id="IPR015422">
    <property type="entry name" value="PyrdxlP-dep_Trfase_small"/>
</dbReference>
<dbReference type="GO" id="GO:0008483">
    <property type="term" value="F:transaminase activity"/>
    <property type="evidence" value="ECO:0007669"/>
    <property type="project" value="UniProtKB-KW"/>
</dbReference>
<evidence type="ECO:0000313" key="7">
    <source>
        <dbReference type="Proteomes" id="UP000033519"/>
    </source>
</evidence>
<protein>
    <submittedName>
        <fullName evidence="5">Class V aminotransferase</fullName>
    </submittedName>
    <submittedName>
        <fullName evidence="6">Selenocysteine lyase/Cysteine desulfurase</fullName>
    </submittedName>
</protein>
<dbReference type="InterPro" id="IPR015424">
    <property type="entry name" value="PyrdxlP-dep_Trfase"/>
</dbReference>
<dbReference type="Gene3D" id="3.90.1150.10">
    <property type="entry name" value="Aspartate Aminotransferase, domain 1"/>
    <property type="match status" value="1"/>
</dbReference>
<dbReference type="GO" id="GO:0043420">
    <property type="term" value="P:anthranilate metabolic process"/>
    <property type="evidence" value="ECO:0007669"/>
    <property type="project" value="TreeGrafter"/>
</dbReference>
<dbReference type="GO" id="GO:0009435">
    <property type="term" value="P:NAD+ biosynthetic process"/>
    <property type="evidence" value="ECO:0007669"/>
    <property type="project" value="InterPro"/>
</dbReference>
<keyword evidence="6" id="KW-0456">Lyase</keyword>
<dbReference type="RefSeq" id="WP_046171526.1">
    <property type="nucleotide sequence ID" value="NZ_FOMB01000034.1"/>
</dbReference>
<dbReference type="GO" id="GO:0005737">
    <property type="term" value="C:cytoplasm"/>
    <property type="evidence" value="ECO:0007669"/>
    <property type="project" value="InterPro"/>
</dbReference>
<evidence type="ECO:0000256" key="3">
    <source>
        <dbReference type="ARBA" id="ARBA00022898"/>
    </source>
</evidence>
<reference evidence="6 8" key="2">
    <citation type="submission" date="2016-10" db="EMBL/GenBank/DDBJ databases">
        <authorList>
            <person name="de Groot N.N."/>
        </authorList>
    </citation>
    <scope>NUCLEOTIDE SEQUENCE [LARGE SCALE GENOMIC DNA]</scope>
    <source>
        <strain evidence="6 8">CGMCC 1.10210</strain>
    </source>
</reference>
<evidence type="ECO:0000259" key="4">
    <source>
        <dbReference type="Pfam" id="PF00266"/>
    </source>
</evidence>
<dbReference type="PATRIC" id="fig|728005.3.peg.857"/>
<evidence type="ECO:0000256" key="1">
    <source>
        <dbReference type="ARBA" id="ARBA00022642"/>
    </source>
</evidence>
<name>A0A0F5PV66_9HYPH</name>
<dbReference type="Proteomes" id="UP000033519">
    <property type="component" value="Unassembled WGS sequence"/>
</dbReference>
<dbReference type="STRING" id="728005.SAMN04488059_13428"/>
<dbReference type="GO" id="GO:0030429">
    <property type="term" value="F:kynureninase activity"/>
    <property type="evidence" value="ECO:0007669"/>
    <property type="project" value="InterPro"/>
</dbReference>
<dbReference type="Proteomes" id="UP000182258">
    <property type="component" value="Unassembled WGS sequence"/>
</dbReference>
<dbReference type="InterPro" id="IPR000192">
    <property type="entry name" value="Aminotrans_V_dom"/>
</dbReference>
<keyword evidence="2" id="KW-0378">Hydrolase</keyword>
<sequence>MGGYFLYHSIGTFPGKAKAVSQELSSFAEVWSAENDGQWPAALQLRQAFISAWERLIAAPAGSLTTTENVTSGLYTMLGALPEGTLAARRVLVAGDCFPSLHFLLAGLAERFDFTLETVPLRAGETWVRDEDVIARWQADVALTLLTQVTSTASYRCDLERLIAHGRSMGSLVGVDITQGVGVVPFSVAKLDPDFVVSTSLKWLCGTSGAGILYVKPALLGQCTPELRGWFSQPNPFSWDLDAFAYAPDARRFDHGTPAILASIASLPGLLWVEQTGVEAIAAQNRAMGEQLIGWGRDRGLRLASPEAAAQRGGSVMIGLPGSVVADEIINELRSRQLYCDARGTTLRLSPGAVTDSGDVARLCQALDQLLFRREPVAARIGLDVSSGTMPKA</sequence>
<dbReference type="InterPro" id="IPR010111">
    <property type="entry name" value="Kynureninase"/>
</dbReference>
<dbReference type="PANTHER" id="PTHR14084">
    <property type="entry name" value="KYNURENINASE"/>
    <property type="match status" value="1"/>
</dbReference>
<proteinExistence type="predicted"/>
<dbReference type="PANTHER" id="PTHR14084:SF0">
    <property type="entry name" value="KYNURENINASE"/>
    <property type="match status" value="1"/>
</dbReference>
<dbReference type="GO" id="GO:0016829">
    <property type="term" value="F:lyase activity"/>
    <property type="evidence" value="ECO:0007669"/>
    <property type="project" value="UniProtKB-KW"/>
</dbReference>
<dbReference type="InterPro" id="IPR015421">
    <property type="entry name" value="PyrdxlP-dep_Trfase_major"/>
</dbReference>
<keyword evidence="3" id="KW-0663">Pyridoxal phosphate</keyword>
<evidence type="ECO:0000256" key="2">
    <source>
        <dbReference type="ARBA" id="ARBA00022801"/>
    </source>
</evidence>
<dbReference type="EMBL" id="LAPV01000132">
    <property type="protein sequence ID" value="KKC32515.1"/>
    <property type="molecule type" value="Genomic_DNA"/>
</dbReference>
<gene>
    <name evidence="6" type="ORF">SAMN04488059_13428</name>
    <name evidence="5" type="ORF">WH91_13450</name>
</gene>
<feature type="domain" description="Aminotransferase class V" evidence="4">
    <location>
        <begin position="66"/>
        <end position="293"/>
    </location>
</feature>
<evidence type="ECO:0000313" key="6">
    <source>
        <dbReference type="EMBL" id="SFD26589.1"/>
    </source>
</evidence>
<evidence type="ECO:0000313" key="8">
    <source>
        <dbReference type="Proteomes" id="UP000182258"/>
    </source>
</evidence>
<dbReference type="AlphaFoldDB" id="A0A0F5PV66"/>
<accession>A0A0F5PV66</accession>